<keyword evidence="3 6" id="KW-0812">Transmembrane</keyword>
<evidence type="ECO:0000256" key="6">
    <source>
        <dbReference type="SAM" id="Phobius"/>
    </source>
</evidence>
<dbReference type="Proteomes" id="UP000216446">
    <property type="component" value="Unassembled WGS sequence"/>
</dbReference>
<comment type="caution">
    <text evidence="7">The sequence shown here is derived from an EMBL/GenBank/DDBJ whole genome shotgun (WGS) entry which is preliminary data.</text>
</comment>
<feature type="transmembrane region" description="Helical" evidence="6">
    <location>
        <begin position="12"/>
        <end position="33"/>
    </location>
</feature>
<evidence type="ECO:0000256" key="2">
    <source>
        <dbReference type="ARBA" id="ARBA00022475"/>
    </source>
</evidence>
<feature type="transmembrane region" description="Helical" evidence="6">
    <location>
        <begin position="53"/>
        <end position="78"/>
    </location>
</feature>
<evidence type="ECO:0000313" key="8">
    <source>
        <dbReference type="Proteomes" id="UP000216446"/>
    </source>
</evidence>
<keyword evidence="8" id="KW-1185">Reference proteome</keyword>
<name>A0A259TXN5_9BACT</name>
<evidence type="ECO:0000256" key="3">
    <source>
        <dbReference type="ARBA" id="ARBA00022692"/>
    </source>
</evidence>
<keyword evidence="2" id="KW-1003">Cell membrane</keyword>
<evidence type="ECO:0000256" key="1">
    <source>
        <dbReference type="ARBA" id="ARBA00004651"/>
    </source>
</evidence>
<dbReference type="RefSeq" id="WP_179271028.1">
    <property type="nucleotide sequence ID" value="NZ_MQWB01000001.1"/>
</dbReference>
<dbReference type="PANTHER" id="PTHR33529">
    <property type="entry name" value="SLR0882 PROTEIN-RELATED"/>
    <property type="match status" value="1"/>
</dbReference>
<dbReference type="Pfam" id="PF03739">
    <property type="entry name" value="LptF_LptG"/>
    <property type="match status" value="1"/>
</dbReference>
<accession>A0A259TXN5</accession>
<evidence type="ECO:0000256" key="5">
    <source>
        <dbReference type="ARBA" id="ARBA00023136"/>
    </source>
</evidence>
<feature type="transmembrane region" description="Helical" evidence="6">
    <location>
        <begin position="396"/>
        <end position="415"/>
    </location>
</feature>
<feature type="transmembrane region" description="Helical" evidence="6">
    <location>
        <begin position="422"/>
        <end position="441"/>
    </location>
</feature>
<feature type="transmembrane region" description="Helical" evidence="6">
    <location>
        <begin position="453"/>
        <end position="472"/>
    </location>
</feature>
<feature type="transmembrane region" description="Helical" evidence="6">
    <location>
        <begin position="99"/>
        <end position="122"/>
    </location>
</feature>
<evidence type="ECO:0000256" key="4">
    <source>
        <dbReference type="ARBA" id="ARBA00022989"/>
    </source>
</evidence>
<dbReference type="InParanoid" id="A0A259TXN5"/>
<reference evidence="7 8" key="1">
    <citation type="submission" date="2016-11" db="EMBL/GenBank/DDBJ databases">
        <title>Study of marine rhodopsin-containing bacteria.</title>
        <authorList>
            <person name="Yoshizawa S."/>
            <person name="Kumagai Y."/>
            <person name="Kogure K."/>
        </authorList>
    </citation>
    <scope>NUCLEOTIDE SEQUENCE [LARGE SCALE GENOMIC DNA]</scope>
    <source>
        <strain evidence="7 8">SG-29</strain>
    </source>
</reference>
<comment type="subcellular location">
    <subcellularLocation>
        <location evidence="1">Cell membrane</location>
        <topology evidence="1">Multi-pass membrane protein</topology>
    </subcellularLocation>
</comment>
<evidence type="ECO:0008006" key="9">
    <source>
        <dbReference type="Google" id="ProtNLM"/>
    </source>
</evidence>
<keyword evidence="5 6" id="KW-0472">Membrane</keyword>
<dbReference type="EMBL" id="MQWB01000001">
    <property type="protein sequence ID" value="OZC02377.1"/>
    <property type="molecule type" value="Genomic_DNA"/>
</dbReference>
<proteinExistence type="predicted"/>
<keyword evidence="4 6" id="KW-1133">Transmembrane helix</keyword>
<sequence>MKRLHWAILRALPLPFFAAFGTLMFLLLMQFLIKWLPELVGRGLPFGAMAELIAYSLAYMVTLAVPMAWLIAQLAAFGKLAESRAYLVVKSAGVPLWRLAWPAALVGVFLVLGMGVFNNILLPEANYRMNALWRDISTARPAFALEPGVFYTGVDGYAIRADAIPPDSTGVLVGVTVVEGRTSGGGQTVLAAERATIQREYGGQRLTLLLENGQAHAKRGGGEDRYERLAFDRHRVAFDLGSLGFERRDEASGARSDRTMLTSEMLAVIDSLDAQVRVRADSARATALRLGRPVASGAPGLDSLLASGAVSPEAYAFRDRSPQDLERTAPEAGSPVASGEAPLLAGLDAQTRRSVVALAQDRTREVRSTAEAAASSAQWERQRADRYRVEVYKKNSIALACLVFVLVGVPLGLAIPRAGVGVIATLSVFIFLFYWISLVQGEKLADRGLLPPWLGMWAANVIIGIIGAYLVAREARDPAWRDPIATLAGLAKRRKG</sequence>
<dbReference type="GO" id="GO:0043190">
    <property type="term" value="C:ATP-binding cassette (ABC) transporter complex"/>
    <property type="evidence" value="ECO:0007669"/>
    <property type="project" value="TreeGrafter"/>
</dbReference>
<dbReference type="InterPro" id="IPR005495">
    <property type="entry name" value="LptG/LptF_permease"/>
</dbReference>
<evidence type="ECO:0000313" key="7">
    <source>
        <dbReference type="EMBL" id="OZC02377.1"/>
    </source>
</evidence>
<gene>
    <name evidence="7" type="ORF">BSZ36_04925</name>
</gene>
<dbReference type="AlphaFoldDB" id="A0A259TXN5"/>
<dbReference type="PANTHER" id="PTHR33529:SF6">
    <property type="entry name" value="YJGP_YJGQ FAMILY PERMEASE"/>
    <property type="match status" value="1"/>
</dbReference>
<protein>
    <recommendedName>
        <fullName evidence="9">YjgP/YjgQ family permease</fullName>
    </recommendedName>
</protein>
<dbReference type="GO" id="GO:0015920">
    <property type="term" value="P:lipopolysaccharide transport"/>
    <property type="evidence" value="ECO:0007669"/>
    <property type="project" value="TreeGrafter"/>
</dbReference>
<organism evidence="7 8">
    <name type="scientific">Rubricoccus marinus</name>
    <dbReference type="NCBI Taxonomy" id="716817"/>
    <lineage>
        <taxon>Bacteria</taxon>
        <taxon>Pseudomonadati</taxon>
        <taxon>Rhodothermota</taxon>
        <taxon>Rhodothermia</taxon>
        <taxon>Rhodothermales</taxon>
        <taxon>Rubricoccaceae</taxon>
        <taxon>Rubricoccus</taxon>
    </lineage>
</organism>